<feature type="domain" description="HTH cro/C1-type" evidence="2">
    <location>
        <begin position="7"/>
        <end position="61"/>
    </location>
</feature>
<accession>A0ABT2TY77</accession>
<dbReference type="InterPro" id="IPR001387">
    <property type="entry name" value="Cro/C1-type_HTH"/>
</dbReference>
<protein>
    <submittedName>
        <fullName evidence="3">Helix-turn-helix domain-containing protein</fullName>
    </submittedName>
</protein>
<dbReference type="SUPFAM" id="SSF47413">
    <property type="entry name" value="lambda repressor-like DNA-binding domains"/>
    <property type="match status" value="1"/>
</dbReference>
<dbReference type="SMART" id="SM00530">
    <property type="entry name" value="HTH_XRE"/>
    <property type="match status" value="1"/>
</dbReference>
<keyword evidence="4" id="KW-1185">Reference proteome</keyword>
<evidence type="ECO:0000313" key="3">
    <source>
        <dbReference type="EMBL" id="MCU6767197.1"/>
    </source>
</evidence>
<dbReference type="EMBL" id="JAOQJL010000056">
    <property type="protein sequence ID" value="MCU6767197.1"/>
    <property type="molecule type" value="Genomic_DNA"/>
</dbReference>
<dbReference type="CDD" id="cd00093">
    <property type="entry name" value="HTH_XRE"/>
    <property type="match status" value="1"/>
</dbReference>
<dbReference type="PROSITE" id="PS50943">
    <property type="entry name" value="HTH_CROC1"/>
    <property type="match status" value="1"/>
</dbReference>
<dbReference type="Proteomes" id="UP001652409">
    <property type="component" value="Unassembled WGS sequence"/>
</dbReference>
<keyword evidence="1" id="KW-0238">DNA-binding</keyword>
<evidence type="ECO:0000313" key="4">
    <source>
        <dbReference type="Proteomes" id="UP001652409"/>
    </source>
</evidence>
<dbReference type="Pfam" id="PF01381">
    <property type="entry name" value="HTH_3"/>
    <property type="match status" value="1"/>
</dbReference>
<dbReference type="Gene3D" id="1.10.260.40">
    <property type="entry name" value="lambda repressor-like DNA-binding domains"/>
    <property type="match status" value="1"/>
</dbReference>
<sequence>MTTGEKIKQIRISHLETQEYFAEKIGISRPHLSKIENGKENASDSVLKLISQLYGTDYVWLSTDTEGQSISYKPSQKELLSFRDAMTKEPSIKAKTARKALDLLENPKIKLNSQQYFCKNIGEIFDAINNFYNRSDIHECNTQEVEIICAYIEKKLICALKAFQIDNLDEKQDK</sequence>
<evidence type="ECO:0000256" key="1">
    <source>
        <dbReference type="ARBA" id="ARBA00023125"/>
    </source>
</evidence>
<name>A0ABT2TY77_9FIRM</name>
<organism evidence="3 4">
    <name type="scientific">Blautia ammoniilytica</name>
    <dbReference type="NCBI Taxonomy" id="2981782"/>
    <lineage>
        <taxon>Bacteria</taxon>
        <taxon>Bacillati</taxon>
        <taxon>Bacillota</taxon>
        <taxon>Clostridia</taxon>
        <taxon>Lachnospirales</taxon>
        <taxon>Lachnospiraceae</taxon>
        <taxon>Blautia</taxon>
    </lineage>
</organism>
<reference evidence="3 4" key="1">
    <citation type="journal article" date="2021" name="ISME Commun">
        <title>Automated analysis of genomic sequences facilitates high-throughput and comprehensive description of bacteria.</title>
        <authorList>
            <person name="Hitch T.C.A."/>
        </authorList>
    </citation>
    <scope>NUCLEOTIDE SEQUENCE [LARGE SCALE GENOMIC DNA]</scope>
    <source>
        <strain evidence="3 4">Sanger_23</strain>
    </source>
</reference>
<dbReference type="RefSeq" id="WP_262583367.1">
    <property type="nucleotide sequence ID" value="NZ_JAOQJL010000056.1"/>
</dbReference>
<dbReference type="PANTHER" id="PTHR46558:SF4">
    <property type="entry name" value="DNA-BIDING PHAGE PROTEIN"/>
    <property type="match status" value="1"/>
</dbReference>
<evidence type="ECO:0000259" key="2">
    <source>
        <dbReference type="PROSITE" id="PS50943"/>
    </source>
</evidence>
<dbReference type="InterPro" id="IPR010982">
    <property type="entry name" value="Lambda_DNA-bd_dom_sf"/>
</dbReference>
<proteinExistence type="predicted"/>
<comment type="caution">
    <text evidence="3">The sequence shown here is derived from an EMBL/GenBank/DDBJ whole genome shotgun (WGS) entry which is preliminary data.</text>
</comment>
<dbReference type="PANTHER" id="PTHR46558">
    <property type="entry name" value="TRACRIPTIONAL REGULATORY PROTEIN-RELATED-RELATED"/>
    <property type="match status" value="1"/>
</dbReference>
<gene>
    <name evidence="3" type="ORF">OCV61_17670</name>
</gene>